<dbReference type="NCBIfam" id="NF001422">
    <property type="entry name" value="PRK00296.1"/>
    <property type="match status" value="1"/>
</dbReference>
<evidence type="ECO:0000256" key="1">
    <source>
        <dbReference type="ARBA" id="ARBA00008168"/>
    </source>
</evidence>
<dbReference type="HAMAP" id="MF_00262">
    <property type="entry name" value="MinE"/>
    <property type="match status" value="1"/>
</dbReference>
<dbReference type="InterPro" id="IPR036707">
    <property type="entry name" value="MinE_sf"/>
</dbReference>
<dbReference type="SUPFAM" id="SSF55229">
    <property type="entry name" value="Cell division protein MinE topological specificity domain"/>
    <property type="match status" value="1"/>
</dbReference>
<comment type="function">
    <text evidence="5 6">Prevents the cell division inhibition by proteins MinC and MinD at internal division sites while permitting inhibition at polar sites. This ensures cell division at the proper site by restricting the formation of a division septum at the midpoint of the long axis of the cell.</text>
</comment>
<dbReference type="GO" id="GO:0051301">
    <property type="term" value="P:cell division"/>
    <property type="evidence" value="ECO:0007669"/>
    <property type="project" value="UniProtKB-KW"/>
</dbReference>
<dbReference type="RefSeq" id="WP_123656878.1">
    <property type="nucleotide sequence ID" value="NZ_AYKG01000002.1"/>
</dbReference>
<evidence type="ECO:0000256" key="3">
    <source>
        <dbReference type="ARBA" id="ARBA00022618"/>
    </source>
</evidence>
<dbReference type="GO" id="GO:0042802">
    <property type="term" value="F:identical protein binding"/>
    <property type="evidence" value="ECO:0007669"/>
    <property type="project" value="UniProtKB-ARBA"/>
</dbReference>
<sequence>MGWLDVFRSEKKSSAQTAKERLQLVVAHRRSSGGDQPEYFPQLQQDLLNVLRKYIEVGDDAVQMEIEREGDLEVLELNITLPESRH</sequence>
<dbReference type="InterPro" id="IPR005527">
    <property type="entry name" value="MinE"/>
</dbReference>
<evidence type="ECO:0000313" key="8">
    <source>
        <dbReference type="Proteomes" id="UP000285310"/>
    </source>
</evidence>
<dbReference type="GO" id="GO:0032955">
    <property type="term" value="P:regulation of division septum assembly"/>
    <property type="evidence" value="ECO:0007669"/>
    <property type="project" value="InterPro"/>
</dbReference>
<comment type="caution">
    <text evidence="7">The sequence shown here is derived from an EMBL/GenBank/DDBJ whole genome shotgun (WGS) entry which is preliminary data.</text>
</comment>
<keyword evidence="3 6" id="KW-0132">Cell division</keyword>
<proteinExistence type="inferred from homology"/>
<comment type="similarity">
    <text evidence="1 6">Belongs to the MinE family.</text>
</comment>
<keyword evidence="8" id="KW-1185">Reference proteome</keyword>
<evidence type="ECO:0000313" key="7">
    <source>
        <dbReference type="EMBL" id="ROO32309.1"/>
    </source>
</evidence>
<dbReference type="EMBL" id="AYKG01000002">
    <property type="protein sequence ID" value="ROO32309.1"/>
    <property type="molecule type" value="Genomic_DNA"/>
</dbReference>
<dbReference type="Gene3D" id="3.30.1070.10">
    <property type="entry name" value="Cell division topological specificity factor MinE"/>
    <property type="match status" value="1"/>
</dbReference>
<dbReference type="Proteomes" id="UP000285310">
    <property type="component" value="Unassembled WGS sequence"/>
</dbReference>
<dbReference type="NCBIfam" id="TIGR01215">
    <property type="entry name" value="minE"/>
    <property type="match status" value="1"/>
</dbReference>
<evidence type="ECO:0000256" key="5">
    <source>
        <dbReference type="ARBA" id="ARBA00025265"/>
    </source>
</evidence>
<evidence type="ECO:0000256" key="6">
    <source>
        <dbReference type="HAMAP-Rule" id="MF_00262"/>
    </source>
</evidence>
<keyword evidence="4 6" id="KW-0131">Cell cycle</keyword>
<dbReference type="AlphaFoldDB" id="A0A423Q1E1"/>
<dbReference type="Pfam" id="PF03776">
    <property type="entry name" value="MinE"/>
    <property type="match status" value="1"/>
</dbReference>
<evidence type="ECO:0000256" key="4">
    <source>
        <dbReference type="ARBA" id="ARBA00023306"/>
    </source>
</evidence>
<gene>
    <name evidence="6" type="primary">minE</name>
    <name evidence="7" type="ORF">SAJA_01460</name>
</gene>
<dbReference type="FunCoup" id="A0A423Q1E1">
    <property type="interactions" value="130"/>
</dbReference>
<dbReference type="InParanoid" id="A0A423Q1E1"/>
<dbReference type="FunFam" id="3.30.1070.10:FF:000001">
    <property type="entry name" value="Cell division topological specificity factor"/>
    <property type="match status" value="1"/>
</dbReference>
<organism evidence="7 8">
    <name type="scientific">Salinisphaera japonica YTM-1</name>
    <dbReference type="NCBI Taxonomy" id="1209778"/>
    <lineage>
        <taxon>Bacteria</taxon>
        <taxon>Pseudomonadati</taxon>
        <taxon>Pseudomonadota</taxon>
        <taxon>Gammaproteobacteria</taxon>
        <taxon>Salinisphaerales</taxon>
        <taxon>Salinisphaeraceae</taxon>
        <taxon>Salinisphaera</taxon>
    </lineage>
</organism>
<protein>
    <recommendedName>
        <fullName evidence="2 6">Cell division topological specificity factor</fullName>
    </recommendedName>
</protein>
<accession>A0A423Q1E1</accession>
<reference evidence="7 8" key="1">
    <citation type="submission" date="2013-10" db="EMBL/GenBank/DDBJ databases">
        <title>Salinisphaera japonica YTM-1 Genome Sequencing.</title>
        <authorList>
            <person name="Lai Q."/>
            <person name="Li C."/>
            <person name="Shao Z."/>
        </authorList>
    </citation>
    <scope>NUCLEOTIDE SEQUENCE [LARGE SCALE GENOMIC DNA]</scope>
    <source>
        <strain evidence="7 8">YTM-1</strain>
    </source>
</reference>
<name>A0A423Q1E1_9GAMM</name>
<dbReference type="OrthoDB" id="9802655at2"/>
<evidence type="ECO:0000256" key="2">
    <source>
        <dbReference type="ARBA" id="ARBA00020112"/>
    </source>
</evidence>